<evidence type="ECO:0000256" key="16">
    <source>
        <dbReference type="SAM" id="Phobius"/>
    </source>
</evidence>
<feature type="compositionally biased region" description="Acidic residues" evidence="15">
    <location>
        <begin position="252"/>
        <end position="266"/>
    </location>
</feature>
<feature type="transmembrane region" description="Helical" evidence="16">
    <location>
        <begin position="146"/>
        <end position="171"/>
    </location>
</feature>
<evidence type="ECO:0000256" key="13">
    <source>
        <dbReference type="ARBA" id="ARBA00025923"/>
    </source>
</evidence>
<dbReference type="PANTHER" id="PTHR22683:SF41">
    <property type="entry name" value="DNA TRANSLOCASE FTSK"/>
    <property type="match status" value="1"/>
</dbReference>
<dbReference type="InterPro" id="IPR036388">
    <property type="entry name" value="WH-like_DNA-bd_sf"/>
</dbReference>
<evidence type="ECO:0000256" key="3">
    <source>
        <dbReference type="ARBA" id="ARBA00022475"/>
    </source>
</evidence>
<comment type="similarity">
    <text evidence="2">Belongs to the FtsK/SpoIIIE/SftA family.</text>
</comment>
<evidence type="ECO:0000256" key="10">
    <source>
        <dbReference type="ARBA" id="ARBA00023125"/>
    </source>
</evidence>
<evidence type="ECO:0000256" key="11">
    <source>
        <dbReference type="ARBA" id="ARBA00023136"/>
    </source>
</evidence>
<dbReference type="InterPro" id="IPR027417">
    <property type="entry name" value="P-loop_NTPase"/>
</dbReference>
<keyword evidence="8 14" id="KW-0067">ATP-binding</keyword>
<name>A0A0G0GMZ6_9BACT</name>
<evidence type="ECO:0000256" key="12">
    <source>
        <dbReference type="ARBA" id="ARBA00023306"/>
    </source>
</evidence>
<dbReference type="PATRIC" id="fig|1619046.3.peg.561"/>
<keyword evidence="6 14" id="KW-0547">Nucleotide-binding</keyword>
<dbReference type="PANTHER" id="PTHR22683">
    <property type="entry name" value="SPORULATION PROTEIN RELATED"/>
    <property type="match status" value="1"/>
</dbReference>
<evidence type="ECO:0000256" key="8">
    <source>
        <dbReference type="ARBA" id="ARBA00022840"/>
    </source>
</evidence>
<comment type="caution">
    <text evidence="18">The sequence shown here is derived from an EMBL/GenBank/DDBJ whole genome shotgun (WGS) entry which is preliminary data.</text>
</comment>
<feature type="transmembrane region" description="Helical" evidence="16">
    <location>
        <begin position="178"/>
        <end position="197"/>
    </location>
</feature>
<keyword evidence="9 16" id="KW-1133">Transmembrane helix</keyword>
<evidence type="ECO:0000313" key="18">
    <source>
        <dbReference type="EMBL" id="KKQ27530.1"/>
    </source>
</evidence>
<dbReference type="InterPro" id="IPR050206">
    <property type="entry name" value="FtsK/SpoIIIE/SftA"/>
</dbReference>
<reference evidence="18 19" key="1">
    <citation type="journal article" date="2015" name="Nature">
        <title>rRNA introns, odd ribosomes, and small enigmatic genomes across a large radiation of phyla.</title>
        <authorList>
            <person name="Brown C.T."/>
            <person name="Hug L.A."/>
            <person name="Thomas B.C."/>
            <person name="Sharon I."/>
            <person name="Castelle C.J."/>
            <person name="Singh A."/>
            <person name="Wilkins M.J."/>
            <person name="Williams K.H."/>
            <person name="Banfield J.F."/>
        </authorList>
    </citation>
    <scope>NUCLEOTIDE SEQUENCE [LARGE SCALE GENOMIC DNA]</scope>
</reference>
<feature type="binding site" evidence="14">
    <location>
        <begin position="437"/>
        <end position="444"/>
    </location>
    <ligand>
        <name>ATP</name>
        <dbReference type="ChEBI" id="CHEBI:30616"/>
    </ligand>
</feature>
<evidence type="ECO:0000256" key="15">
    <source>
        <dbReference type="SAM" id="MobiDB-lite"/>
    </source>
</evidence>
<evidence type="ECO:0000256" key="5">
    <source>
        <dbReference type="ARBA" id="ARBA00022692"/>
    </source>
</evidence>
<evidence type="ECO:0000313" key="19">
    <source>
        <dbReference type="Proteomes" id="UP000034849"/>
    </source>
</evidence>
<dbReference type="InterPro" id="IPR036390">
    <property type="entry name" value="WH_DNA-bd_sf"/>
</dbReference>
<proteinExistence type="inferred from homology"/>
<dbReference type="PROSITE" id="PS50901">
    <property type="entry name" value="FTSK"/>
    <property type="match status" value="1"/>
</dbReference>
<feature type="compositionally biased region" description="Acidic residues" evidence="15">
    <location>
        <begin position="786"/>
        <end position="807"/>
    </location>
</feature>
<dbReference type="InterPro" id="IPR003593">
    <property type="entry name" value="AAA+_ATPase"/>
</dbReference>
<dbReference type="InterPro" id="IPR041027">
    <property type="entry name" value="FtsK_alpha"/>
</dbReference>
<dbReference type="SMART" id="SM00843">
    <property type="entry name" value="Ftsk_gamma"/>
    <property type="match status" value="1"/>
</dbReference>
<gene>
    <name evidence="18" type="ORF">US42_C0008G0041</name>
</gene>
<dbReference type="Pfam" id="PF13491">
    <property type="entry name" value="FtsK_4TM"/>
    <property type="match status" value="1"/>
</dbReference>
<dbReference type="SUPFAM" id="SSF46785">
    <property type="entry name" value="Winged helix' DNA-binding domain"/>
    <property type="match status" value="1"/>
</dbReference>
<dbReference type="Pfam" id="PF09397">
    <property type="entry name" value="FtsK_gamma"/>
    <property type="match status" value="1"/>
</dbReference>
<organism evidence="18 19">
    <name type="scientific">Candidatus Magasanikbacteria bacterium GW2011_GWC2_37_14</name>
    <dbReference type="NCBI Taxonomy" id="1619046"/>
    <lineage>
        <taxon>Bacteria</taxon>
        <taxon>Candidatus Magasanikiibacteriota</taxon>
    </lineage>
</organism>
<keyword evidence="10" id="KW-0238">DNA-binding</keyword>
<dbReference type="GO" id="GO:0007059">
    <property type="term" value="P:chromosome segregation"/>
    <property type="evidence" value="ECO:0007669"/>
    <property type="project" value="UniProtKB-KW"/>
</dbReference>
<evidence type="ECO:0000256" key="1">
    <source>
        <dbReference type="ARBA" id="ARBA00004651"/>
    </source>
</evidence>
<feature type="compositionally biased region" description="Acidic residues" evidence="15">
    <location>
        <begin position="213"/>
        <end position="237"/>
    </location>
</feature>
<evidence type="ECO:0000256" key="7">
    <source>
        <dbReference type="ARBA" id="ARBA00022829"/>
    </source>
</evidence>
<dbReference type="EMBL" id="LBSX01000008">
    <property type="protein sequence ID" value="KKQ27530.1"/>
    <property type="molecule type" value="Genomic_DNA"/>
</dbReference>
<dbReference type="InterPro" id="IPR025199">
    <property type="entry name" value="FtsK_4TM"/>
</dbReference>
<feature type="transmembrane region" description="Helical" evidence="16">
    <location>
        <begin position="24"/>
        <end position="45"/>
    </location>
</feature>
<keyword evidence="11 16" id="KW-0472">Membrane</keyword>
<dbReference type="Pfam" id="PF17854">
    <property type="entry name" value="FtsK_alpha"/>
    <property type="match status" value="1"/>
</dbReference>
<evidence type="ECO:0000256" key="2">
    <source>
        <dbReference type="ARBA" id="ARBA00006474"/>
    </source>
</evidence>
<evidence type="ECO:0000256" key="4">
    <source>
        <dbReference type="ARBA" id="ARBA00022618"/>
    </source>
</evidence>
<feature type="transmembrane region" description="Helical" evidence="16">
    <location>
        <begin position="122"/>
        <end position="140"/>
    </location>
</feature>
<evidence type="ECO:0000256" key="14">
    <source>
        <dbReference type="PROSITE-ProRule" id="PRU00289"/>
    </source>
</evidence>
<dbReference type="AlphaFoldDB" id="A0A0G0GMZ6"/>
<dbReference type="Pfam" id="PF01580">
    <property type="entry name" value="FtsK_SpoIIIE"/>
    <property type="match status" value="1"/>
</dbReference>
<dbReference type="CDD" id="cd01127">
    <property type="entry name" value="TrwB_TraG_TraD_VirD4"/>
    <property type="match status" value="1"/>
</dbReference>
<dbReference type="GO" id="GO:0005886">
    <property type="term" value="C:plasma membrane"/>
    <property type="evidence" value="ECO:0007669"/>
    <property type="project" value="UniProtKB-SubCell"/>
</dbReference>
<keyword evidence="12" id="KW-0131">Cell cycle</keyword>
<dbReference type="Gene3D" id="1.10.10.10">
    <property type="entry name" value="Winged helix-like DNA-binding domain superfamily/Winged helix DNA-binding domain"/>
    <property type="match status" value="1"/>
</dbReference>
<dbReference type="SMART" id="SM00382">
    <property type="entry name" value="AAA"/>
    <property type="match status" value="1"/>
</dbReference>
<dbReference type="Gene3D" id="3.40.50.300">
    <property type="entry name" value="P-loop containing nucleotide triphosphate hydrolases"/>
    <property type="match status" value="1"/>
</dbReference>
<feature type="transmembrane region" description="Helical" evidence="16">
    <location>
        <begin position="57"/>
        <end position="83"/>
    </location>
</feature>
<comment type="subunit">
    <text evidence="13">Homohexamer. Forms a ring that surrounds DNA.</text>
</comment>
<keyword evidence="5 16" id="KW-0812">Transmembrane</keyword>
<feature type="domain" description="FtsK" evidence="17">
    <location>
        <begin position="419"/>
        <end position="607"/>
    </location>
</feature>
<dbReference type="InterPro" id="IPR002543">
    <property type="entry name" value="FtsK_dom"/>
</dbReference>
<dbReference type="Gene3D" id="3.30.980.40">
    <property type="match status" value="1"/>
</dbReference>
<keyword evidence="4" id="KW-0132">Cell division</keyword>
<accession>A0A0G0GMZ6</accession>
<dbReference type="STRING" id="1619046.US42_C0008G0041"/>
<dbReference type="Proteomes" id="UP000034849">
    <property type="component" value="Unassembled WGS sequence"/>
</dbReference>
<evidence type="ECO:0000256" key="6">
    <source>
        <dbReference type="ARBA" id="ARBA00022741"/>
    </source>
</evidence>
<comment type="subcellular location">
    <subcellularLocation>
        <location evidence="1">Cell membrane</location>
        <topology evidence="1">Multi-pass membrane protein</topology>
    </subcellularLocation>
</comment>
<feature type="compositionally biased region" description="Acidic residues" evidence="15">
    <location>
        <begin position="766"/>
        <end position="778"/>
    </location>
</feature>
<feature type="transmembrane region" description="Helical" evidence="16">
    <location>
        <begin position="95"/>
        <end position="115"/>
    </location>
</feature>
<keyword evidence="3" id="KW-1003">Cell membrane</keyword>
<dbReference type="SUPFAM" id="SSF52540">
    <property type="entry name" value="P-loop containing nucleoside triphosphate hydrolases"/>
    <property type="match status" value="1"/>
</dbReference>
<feature type="region of interest" description="Disordered" evidence="15">
    <location>
        <begin position="756"/>
        <end position="807"/>
    </location>
</feature>
<evidence type="ECO:0000259" key="17">
    <source>
        <dbReference type="PROSITE" id="PS50901"/>
    </source>
</evidence>
<protein>
    <submittedName>
        <fullName evidence="18">Translocase FtsK/SpoIIIE familiy protein</fullName>
    </submittedName>
</protein>
<dbReference type="InterPro" id="IPR018541">
    <property type="entry name" value="Ftsk_gamma"/>
</dbReference>
<evidence type="ECO:0000256" key="9">
    <source>
        <dbReference type="ARBA" id="ARBA00022989"/>
    </source>
</evidence>
<dbReference type="GO" id="GO:0005524">
    <property type="term" value="F:ATP binding"/>
    <property type="evidence" value="ECO:0007669"/>
    <property type="project" value="UniProtKB-UniRule"/>
</dbReference>
<sequence length="807" mass="89116">MFLCFNVLMNMGRRRLEPVYNPPITRGIIAILLVVLAIIITLSFFNKAGVVGEILNNYVLSFLFGSMRFITPVMIIILAWFLIKDTEYDYRSTHGIGSLLFFLASSSLMHLGFATSEMWNKVLMMGQGGGIFGMLAWPLKTYLGNVASIVLLIGIILISVFLIFNTAFIHFVQLNKKLFSGLGFLGKSLLGLTGLFVKENQPTLNLKNNYNKEEEEEEEEYEDEENDEEVNLDQEEDIGSRKFQTKKVKTETDDEEEDDSEDDDDPSANAQGKSKIPSAWDKKIIVKDLPELNLLTTKKSKPTSGDIEANAATIKNTLHEFGIDVDMGEVRVGPTVTQYSFKPAKGVKLTRITTLSNDLSLALAAHPIRIEAPIPGQSLVGIEVPNTKVAMVTIKELIESEEFKHRPHNMMIALGKDVAGKVWFADLPKMPHLLVAGATGSGKTVCINTIIMSLLYQNTAETLRMIMVDPKRVELTLYNGIPHLLTPVITNVQKTVNALKWTIGEMDRRFDVLAAHGCRDIGSYNTRYPKEKMPNIVFIIDELADLMAAAASEVEAGIIRLAQMSRAIGIHLVVATQRPSVDIITGLMKANIPARIAFSVASIMDSRTILDCPGADKLLGRGDMLYLTAELSKPKRIQGAFISEEEVGNVVEYLKEDGEAEYDSSIIEKPTSGTVNMFGGASDDQDPLFNEAREEIIKAGKASASFLQRRFKVGYARAARILDELEAAGVIGPGEGAKAREILATAVPETMNAGGELNVFDSVEKEIEEEEEIDDEESSSAKASDDTDVEEESEEEKTEEENTVEKY</sequence>
<dbReference type="GO" id="GO:0051301">
    <property type="term" value="P:cell division"/>
    <property type="evidence" value="ECO:0007669"/>
    <property type="project" value="UniProtKB-KW"/>
</dbReference>
<keyword evidence="7" id="KW-0159">Chromosome partition</keyword>
<feature type="region of interest" description="Disordered" evidence="15">
    <location>
        <begin position="207"/>
        <end position="275"/>
    </location>
</feature>
<dbReference type="GO" id="GO:0003677">
    <property type="term" value="F:DNA binding"/>
    <property type="evidence" value="ECO:0007669"/>
    <property type="project" value="UniProtKB-KW"/>
</dbReference>